<dbReference type="Proteomes" id="UP000816034">
    <property type="component" value="Unassembled WGS sequence"/>
</dbReference>
<name>A0AA88GUT0_NAELO</name>
<organism evidence="2 3">
    <name type="scientific">Naegleria lovaniensis</name>
    <name type="common">Amoeba</name>
    <dbReference type="NCBI Taxonomy" id="51637"/>
    <lineage>
        <taxon>Eukaryota</taxon>
        <taxon>Discoba</taxon>
        <taxon>Heterolobosea</taxon>
        <taxon>Tetramitia</taxon>
        <taxon>Eutetramitia</taxon>
        <taxon>Vahlkampfiidae</taxon>
        <taxon>Naegleria</taxon>
    </lineage>
</organism>
<protein>
    <submittedName>
        <fullName evidence="2">Uncharacterized protein</fullName>
    </submittedName>
</protein>
<reference evidence="2 3" key="1">
    <citation type="journal article" date="2018" name="BMC Genomics">
        <title>The genome of Naegleria lovaniensis, the basis for a comparative approach to unravel pathogenicity factors of the human pathogenic amoeba N. fowleri.</title>
        <authorList>
            <person name="Liechti N."/>
            <person name="Schurch N."/>
            <person name="Bruggmann R."/>
            <person name="Wittwer M."/>
        </authorList>
    </citation>
    <scope>NUCLEOTIDE SEQUENCE [LARGE SCALE GENOMIC DNA]</scope>
    <source>
        <strain evidence="2 3">ATCC 30569</strain>
    </source>
</reference>
<comment type="caution">
    <text evidence="2">The sequence shown here is derived from an EMBL/GenBank/DDBJ whole genome shotgun (WGS) entry which is preliminary data.</text>
</comment>
<keyword evidence="3" id="KW-1185">Reference proteome</keyword>
<feature type="region of interest" description="Disordered" evidence="1">
    <location>
        <begin position="51"/>
        <end position="78"/>
    </location>
</feature>
<evidence type="ECO:0000313" key="2">
    <source>
        <dbReference type="EMBL" id="KAG2386534.1"/>
    </source>
</evidence>
<feature type="compositionally biased region" description="Low complexity" evidence="1">
    <location>
        <begin position="277"/>
        <end position="296"/>
    </location>
</feature>
<dbReference type="AlphaFoldDB" id="A0AA88GUT0"/>
<dbReference type="EMBL" id="PYSW02000015">
    <property type="protein sequence ID" value="KAG2386534.1"/>
    <property type="molecule type" value="Genomic_DNA"/>
</dbReference>
<feature type="compositionally biased region" description="Low complexity" evidence="1">
    <location>
        <begin position="303"/>
        <end position="322"/>
    </location>
</feature>
<sequence>MLQTLSNTTSSSNNGSSPSTSSHMMPYFNPKKQVLSKWCNSHVNMGGILTTTTTTSSTTTTTTSTMASSFSTTTSSSSSSAMNTANTAAAAATTMNSGNQFLVNHSSGTWNVEYFDNNYFYSNNLKLNVDVVLTHSREDTSCLEPSIDPSTGQNKGIVLYSSLRYQLRHCLKLSPSSPKDPCSLPPLLFMKVVLIGGTTKEDIGGVISPSTEHPVSVTERVFASENRVQIEKVQSYKQLVHFKISLYDLRDLNKAICELKSVEFNVFARKKQESAPSSSSTTTTNNNNNSGSLSPKTTKKTKNPSTKRSLTSSDATANNNNTESLKRQKACFDGSISNNQCYNSISYSTSGVMNDLSFVSDHTTSSHLLVSANHYAALNTLINIALPSAPQKCNHQEEEDDDTPNLKIDDGEEDSTTSLSPSPPSSPPSNDDILLSQFCTLLNDMIQSVKSLNEQDRTTALQTAMVALR</sequence>
<dbReference type="RefSeq" id="XP_044550526.1">
    <property type="nucleotide sequence ID" value="XM_044691678.1"/>
</dbReference>
<gene>
    <name evidence="2" type="ORF">C9374_002278</name>
</gene>
<evidence type="ECO:0000313" key="3">
    <source>
        <dbReference type="Proteomes" id="UP000816034"/>
    </source>
</evidence>
<feature type="region of interest" description="Disordered" evidence="1">
    <location>
        <begin position="391"/>
        <end position="433"/>
    </location>
</feature>
<feature type="region of interest" description="Disordered" evidence="1">
    <location>
        <begin position="1"/>
        <end position="26"/>
    </location>
</feature>
<feature type="region of interest" description="Disordered" evidence="1">
    <location>
        <begin position="270"/>
        <end position="322"/>
    </location>
</feature>
<dbReference type="GeneID" id="68094734"/>
<evidence type="ECO:0000256" key="1">
    <source>
        <dbReference type="SAM" id="MobiDB-lite"/>
    </source>
</evidence>
<feature type="compositionally biased region" description="Low complexity" evidence="1">
    <location>
        <begin position="1"/>
        <end position="22"/>
    </location>
</feature>
<accession>A0AA88GUT0</accession>
<proteinExistence type="predicted"/>